<feature type="coiled-coil region" evidence="1">
    <location>
        <begin position="26"/>
        <end position="53"/>
    </location>
</feature>
<dbReference type="InterPro" id="IPR058288">
    <property type="entry name" value="DUF7982"/>
</dbReference>
<feature type="transmembrane region" description="Helical" evidence="3">
    <location>
        <begin position="82"/>
        <end position="101"/>
    </location>
</feature>
<dbReference type="EMBL" id="BIXZ01000001">
    <property type="protein sequence ID" value="GCF12119.1"/>
    <property type="molecule type" value="Genomic_DNA"/>
</dbReference>
<dbReference type="Proteomes" id="UP000304382">
    <property type="component" value="Unassembled WGS sequence"/>
</dbReference>
<feature type="compositionally biased region" description="Basic and acidic residues" evidence="2">
    <location>
        <begin position="13"/>
        <end position="25"/>
    </location>
</feature>
<reference evidence="5 6" key="1">
    <citation type="submission" date="2019-02" db="EMBL/GenBank/DDBJ databases">
        <title>Haloarcula mannanilyticum sp. nov., a mannan degrading haloarchaeon isolated from commercial salt.</title>
        <authorList>
            <person name="Enomoto S."/>
            <person name="Shimane Y."/>
            <person name="Kamekura M."/>
            <person name="Ito T."/>
            <person name="Moriya O."/>
            <person name="Ihara K."/>
            <person name="Takahashi-Ando N."/>
            <person name="Fukushima Y."/>
            <person name="Yoshida Y."/>
            <person name="Usama R."/>
            <person name="Takai K."/>
            <person name="Minegishi H."/>
        </authorList>
    </citation>
    <scope>NUCLEOTIDE SEQUENCE [LARGE SCALE GENOMIC DNA]</scope>
    <source>
        <strain evidence="5 6">MD130-1</strain>
    </source>
</reference>
<sequence>MSQPEPKQSDASTDERTQQTDVVPDRQTLEAELEVLREENRRLRDSYARAKRTTFRRTAVGFFAVGGLSLIAAFLFPTLQTVFIAFGGTGVFAGIVTFYLTPERFVSASVSDTVFATLADVEQHLVRELELQTEAVYVPTPSRPETNARLFVPQHVEYVLPDTERLGELFVTSAVEAGQGVALPPTGDRLYTEFERTLSGDLGDDTGTIATQLTAALTEQFEVVDDTTVEIDTENRHASIAVDNPAFGDIDQLDHPVVSLLAVGFATGLDRPVTAETHDDDRFSGVVTVSWESVSEKAPNESDGAMARTQDATTTPGTD</sequence>
<evidence type="ECO:0000313" key="6">
    <source>
        <dbReference type="Proteomes" id="UP000304382"/>
    </source>
</evidence>
<evidence type="ECO:0000313" key="5">
    <source>
        <dbReference type="EMBL" id="GCF12119.1"/>
    </source>
</evidence>
<accession>A0A4C2EIN1</accession>
<dbReference type="RefSeq" id="WP_137681838.1">
    <property type="nucleotide sequence ID" value="NZ_BIXZ01000001.1"/>
</dbReference>
<feature type="region of interest" description="Disordered" evidence="2">
    <location>
        <begin position="1"/>
        <end position="25"/>
    </location>
</feature>
<dbReference type="OrthoDB" id="214277at2157"/>
<feature type="domain" description="DUF7982" evidence="4">
    <location>
        <begin position="27"/>
        <end position="291"/>
    </location>
</feature>
<feature type="compositionally biased region" description="Polar residues" evidence="2">
    <location>
        <begin position="1"/>
        <end position="11"/>
    </location>
</feature>
<comment type="caution">
    <text evidence="5">The sequence shown here is derived from an EMBL/GenBank/DDBJ whole genome shotgun (WGS) entry which is preliminary data.</text>
</comment>
<feature type="region of interest" description="Disordered" evidence="2">
    <location>
        <begin position="294"/>
        <end position="319"/>
    </location>
</feature>
<feature type="compositionally biased region" description="Polar residues" evidence="2">
    <location>
        <begin position="310"/>
        <end position="319"/>
    </location>
</feature>
<evidence type="ECO:0000256" key="1">
    <source>
        <dbReference type="SAM" id="Coils"/>
    </source>
</evidence>
<evidence type="ECO:0000256" key="2">
    <source>
        <dbReference type="SAM" id="MobiDB-lite"/>
    </source>
</evidence>
<dbReference type="Pfam" id="PF25939">
    <property type="entry name" value="DUF7982"/>
    <property type="match status" value="1"/>
</dbReference>
<keyword evidence="1" id="KW-0175">Coiled coil</keyword>
<keyword evidence="6" id="KW-1185">Reference proteome</keyword>
<keyword evidence="3" id="KW-1133">Transmembrane helix</keyword>
<protein>
    <recommendedName>
        <fullName evidence="4">DUF7982 domain-containing protein</fullName>
    </recommendedName>
</protein>
<evidence type="ECO:0000256" key="3">
    <source>
        <dbReference type="SAM" id="Phobius"/>
    </source>
</evidence>
<dbReference type="AlphaFoldDB" id="A0A4C2EIN1"/>
<feature type="transmembrane region" description="Helical" evidence="3">
    <location>
        <begin position="59"/>
        <end position="76"/>
    </location>
</feature>
<proteinExistence type="predicted"/>
<keyword evidence="3" id="KW-0472">Membrane</keyword>
<gene>
    <name evidence="5" type="ORF">Harman_00540</name>
</gene>
<name>A0A4C2EIN1_9EURY</name>
<evidence type="ECO:0000259" key="4">
    <source>
        <dbReference type="Pfam" id="PF25939"/>
    </source>
</evidence>
<organism evidence="5 6">
    <name type="scientific">Haloarcula mannanilytica</name>
    <dbReference type="NCBI Taxonomy" id="2509225"/>
    <lineage>
        <taxon>Archaea</taxon>
        <taxon>Methanobacteriati</taxon>
        <taxon>Methanobacteriota</taxon>
        <taxon>Stenosarchaea group</taxon>
        <taxon>Halobacteria</taxon>
        <taxon>Halobacteriales</taxon>
        <taxon>Haloarculaceae</taxon>
        <taxon>Haloarcula</taxon>
    </lineage>
</organism>
<keyword evidence="3" id="KW-0812">Transmembrane</keyword>